<dbReference type="InterPro" id="IPR038955">
    <property type="entry name" value="PriA/CPL1_fungi"/>
</dbReference>
<keyword evidence="2" id="KW-0732">Signal</keyword>
<dbReference type="InterPro" id="IPR048661">
    <property type="entry name" value="CPL1-like"/>
</dbReference>
<proteinExistence type="predicted"/>
<dbReference type="RefSeq" id="XP_062623673.1">
    <property type="nucleotide sequence ID" value="XM_062767689.1"/>
</dbReference>
<evidence type="ECO:0000256" key="2">
    <source>
        <dbReference type="SAM" id="SignalP"/>
    </source>
</evidence>
<accession>A0AAF0Y4Q5</accession>
<dbReference type="PANTHER" id="PTHR35192:SF2">
    <property type="entry name" value="APPLE DOMAIN-CONTAINING PROTEIN"/>
    <property type="match status" value="1"/>
</dbReference>
<feature type="compositionally biased region" description="Low complexity" evidence="1">
    <location>
        <begin position="297"/>
        <end position="314"/>
    </location>
</feature>
<dbReference type="PANTHER" id="PTHR35192">
    <property type="entry name" value="PROTEIN, PUTATIVE-RELATED"/>
    <property type="match status" value="1"/>
</dbReference>
<sequence>MILALVLLALAVAFPALANPVDPGQPTTDSFVFHGCAISPNIENWTVTSHWTVMINAFTSWEACQAKLASISRPDTVVYAWWFPGEPIWTATWCGLSINPPDITYSSLYDGNCPVGYAKVGVQKDFTVNGAQSDYQFAGCYADLTQSNPPGYLGDFYNGGVNSSHLASVQPQEMMTSHDCLAGCASEFAGWINDNPSLFTTDLYGYALHYAPGAPEVTARGGANCICALDTVHGILGLCEYYQGGTSTGGGSTGGGSTPGGSTIDPGHDGSGTGDEGSPGGTPGGGGGSGSDGATGGAPTTDPGDMGGPSSSGSGSDGSPGTTPGGNPAGSSRRRDVNGADVSPSLRRRDAPFTMAYVYAMLLPQILEPSAAPVRRRAARAKQLALQEAKQHAYCPRGLTPCHVSPRSKGYECLDVTSELESCGGCRWGVYGNASSAAVGFDCTRRRGVDSAATSCVRGKCTVWGCRAGFKLAGGECTKV</sequence>
<feature type="compositionally biased region" description="Gly residues" evidence="1">
    <location>
        <begin position="269"/>
        <end position="296"/>
    </location>
</feature>
<feature type="domain" description="Protein CPL1-like" evidence="3">
    <location>
        <begin position="411"/>
        <end position="473"/>
    </location>
</feature>
<dbReference type="AlphaFoldDB" id="A0AAF0Y4Q5"/>
<feature type="compositionally biased region" description="Gly residues" evidence="1">
    <location>
        <begin position="250"/>
        <end position="259"/>
    </location>
</feature>
<reference evidence="4" key="1">
    <citation type="submission" date="2023-10" db="EMBL/GenBank/DDBJ databases">
        <authorList>
            <person name="Noh H."/>
        </authorList>
    </citation>
    <scope>NUCLEOTIDE SEQUENCE</scope>
    <source>
        <strain evidence="4">DUCC4014</strain>
    </source>
</reference>
<organism evidence="4 5">
    <name type="scientific">Vanrija pseudolonga</name>
    <dbReference type="NCBI Taxonomy" id="143232"/>
    <lineage>
        <taxon>Eukaryota</taxon>
        <taxon>Fungi</taxon>
        <taxon>Dikarya</taxon>
        <taxon>Basidiomycota</taxon>
        <taxon>Agaricomycotina</taxon>
        <taxon>Tremellomycetes</taxon>
        <taxon>Trichosporonales</taxon>
        <taxon>Trichosporonaceae</taxon>
        <taxon>Vanrija</taxon>
    </lineage>
</organism>
<dbReference type="EMBL" id="CP086714">
    <property type="protein sequence ID" value="WOO77641.1"/>
    <property type="molecule type" value="Genomic_DNA"/>
</dbReference>
<evidence type="ECO:0000313" key="4">
    <source>
        <dbReference type="EMBL" id="WOO77641.1"/>
    </source>
</evidence>
<evidence type="ECO:0000256" key="1">
    <source>
        <dbReference type="SAM" id="MobiDB-lite"/>
    </source>
</evidence>
<dbReference type="Proteomes" id="UP000827549">
    <property type="component" value="Chromosome 1"/>
</dbReference>
<feature type="compositionally biased region" description="Gly residues" evidence="1">
    <location>
        <begin position="315"/>
        <end position="328"/>
    </location>
</feature>
<name>A0AAF0Y4Q5_9TREE</name>
<dbReference type="Pfam" id="PF21671">
    <property type="entry name" value="CPL1-like"/>
    <property type="match status" value="1"/>
</dbReference>
<keyword evidence="5" id="KW-1185">Reference proteome</keyword>
<evidence type="ECO:0000259" key="3">
    <source>
        <dbReference type="Pfam" id="PF21671"/>
    </source>
</evidence>
<dbReference type="GeneID" id="87804467"/>
<evidence type="ECO:0000313" key="5">
    <source>
        <dbReference type="Proteomes" id="UP000827549"/>
    </source>
</evidence>
<feature type="chain" id="PRO_5042035557" evidence="2">
    <location>
        <begin position="19"/>
        <end position="480"/>
    </location>
</feature>
<feature type="signal peptide" evidence="2">
    <location>
        <begin position="1"/>
        <end position="18"/>
    </location>
</feature>
<feature type="region of interest" description="Disordered" evidence="1">
    <location>
        <begin position="250"/>
        <end position="346"/>
    </location>
</feature>
<gene>
    <name evidence="4" type="primary">priA_20</name>
    <name evidence="4" type="ORF">LOC62_01G001210</name>
</gene>
<protein>
    <submittedName>
        <fullName evidence="4">Protein priA</fullName>
    </submittedName>
</protein>